<name>A0A380WKJ3_AMIAI</name>
<reference evidence="1 2" key="1">
    <citation type="submission" date="2018-06" db="EMBL/GenBank/DDBJ databases">
        <authorList>
            <consortium name="Pathogen Informatics"/>
            <person name="Doyle S."/>
        </authorList>
    </citation>
    <scope>NUCLEOTIDE SEQUENCE [LARGE SCALE GENOMIC DNA]</scope>
    <source>
        <strain evidence="1 2">NCTC10684</strain>
    </source>
</reference>
<evidence type="ECO:0000313" key="2">
    <source>
        <dbReference type="Proteomes" id="UP000254701"/>
    </source>
</evidence>
<dbReference type="OrthoDB" id="9803716at2"/>
<dbReference type="RefSeq" id="WP_115731546.1">
    <property type="nucleotide sequence ID" value="NZ_BAAAVY010000002.1"/>
</dbReference>
<protein>
    <submittedName>
        <fullName evidence="1">Uncharacterized protein</fullName>
    </submittedName>
</protein>
<dbReference type="Proteomes" id="UP000254701">
    <property type="component" value="Unassembled WGS sequence"/>
</dbReference>
<dbReference type="AlphaFoldDB" id="A0A380WKJ3"/>
<sequence>MAYREPLTEDLDRKAGARAYAGMSHSPERRADSDIASYVQAVNSLWALLAQKADSPEKVTFAEERTEQYRLGYVRWQNIVWAAYSRCMSPMIVGPARFPVDRNRKRMDTYDRRTNEMWAWSTKFAAQALKAIQKIGEPEPVRDPNAPAGCETVELNGVQIVKNYDLDRVQILFGGKPDPDTIKALMGSAWNWSPRNSAWQRKLTPAAFNSARLIVEAA</sequence>
<organism evidence="1 2">
    <name type="scientific">Aminobacter aminovorans</name>
    <name type="common">Chelatobacter heintzii</name>
    <dbReference type="NCBI Taxonomy" id="83263"/>
    <lineage>
        <taxon>Bacteria</taxon>
        <taxon>Pseudomonadati</taxon>
        <taxon>Pseudomonadota</taxon>
        <taxon>Alphaproteobacteria</taxon>
        <taxon>Hyphomicrobiales</taxon>
        <taxon>Phyllobacteriaceae</taxon>
        <taxon>Aminobacter</taxon>
    </lineage>
</organism>
<gene>
    <name evidence="1" type="ORF">NCTC10684_02609</name>
</gene>
<accession>A0A380WKJ3</accession>
<evidence type="ECO:0000313" key="1">
    <source>
        <dbReference type="EMBL" id="SUU89370.1"/>
    </source>
</evidence>
<dbReference type="EMBL" id="UFSM01000001">
    <property type="protein sequence ID" value="SUU89370.1"/>
    <property type="molecule type" value="Genomic_DNA"/>
</dbReference>
<proteinExistence type="predicted"/>